<dbReference type="AlphaFoldDB" id="M2SNR8"/>
<feature type="transmembrane region" description="Helical" evidence="6">
    <location>
        <begin position="226"/>
        <end position="245"/>
    </location>
</feature>
<keyword evidence="4 6" id="KW-1133">Transmembrane helix</keyword>
<name>M2SNR8_COCSN</name>
<organism evidence="7 8">
    <name type="scientific">Cochliobolus sativus (strain ND90Pr / ATCC 201652)</name>
    <name type="common">Common root rot and spot blotch fungus</name>
    <name type="synonym">Bipolaris sorokiniana</name>
    <dbReference type="NCBI Taxonomy" id="665912"/>
    <lineage>
        <taxon>Eukaryota</taxon>
        <taxon>Fungi</taxon>
        <taxon>Dikarya</taxon>
        <taxon>Ascomycota</taxon>
        <taxon>Pezizomycotina</taxon>
        <taxon>Dothideomycetes</taxon>
        <taxon>Pleosporomycetidae</taxon>
        <taxon>Pleosporales</taxon>
        <taxon>Pleosporineae</taxon>
        <taxon>Pleosporaceae</taxon>
        <taxon>Bipolaris</taxon>
    </lineage>
</organism>
<feature type="transmembrane region" description="Helical" evidence="6">
    <location>
        <begin position="113"/>
        <end position="139"/>
    </location>
</feature>
<sequence>MRFQLSDKETSRWLNIDIRPLPPSRRQWTAWTYSAFWLAWHVSLTNFTMGSSLVALGLSVWQVMLAIVIGRAIIAAIAVAVGTIGADWGIGFPVYSRALWGMRGSYVPMFQRIVCGIVGIALQSYLGGICITAMLSAMFPSFHRMRNTLPAGANVQTQQLIGWVLFNLITVPFLCGKLEKKRIVRVFVALNAYSFCVLFGIMIWAVVRAKGAGQLLTEGSLPDSDIGWGICKAVTTVVGSIAVGLMSQPDYTRFARTPGAQVTGQWTSIMVFGTLMPLFGCITASATQSIYGKAIWNPTEIALLWLQRDYSAKTRAASFFVSLGLMLCQLVVNTFENGFSTGMDLAALAPKYINIRRGALLALTIACGTCPWQLLTNAAVFLNVVASYTIIIGPILGIQIIDYFVLRSRRIQLSALYEINPDSAYYYTYGFNPRTILAWIVAWIPQLPGFINAVNPNIHVPFGAAKLYDLSFLFGGTVGALIYLGINLVFPPSNLGHVDEADVFKVSSEEEAGQRSIKAIVKREVNEVA</sequence>
<dbReference type="RefSeq" id="XP_007705873.1">
    <property type="nucleotide sequence ID" value="XM_007707683.1"/>
</dbReference>
<dbReference type="Pfam" id="PF02133">
    <property type="entry name" value="Transp_cyt_pur"/>
    <property type="match status" value="1"/>
</dbReference>
<feature type="transmembrane region" description="Helical" evidence="6">
    <location>
        <begin position="159"/>
        <end position="176"/>
    </location>
</feature>
<evidence type="ECO:0000256" key="6">
    <source>
        <dbReference type="SAM" id="Phobius"/>
    </source>
</evidence>
<keyword evidence="5 6" id="KW-0472">Membrane</keyword>
<proteinExistence type="inferred from homology"/>
<comment type="subcellular location">
    <subcellularLocation>
        <location evidence="1">Membrane</location>
        <topology evidence="1">Multi-pass membrane protein</topology>
    </subcellularLocation>
</comment>
<dbReference type="OMA" id="LWNPPNI"/>
<reference evidence="7 8" key="1">
    <citation type="journal article" date="2012" name="PLoS Pathog.">
        <title>Diverse lifestyles and strategies of plant pathogenesis encoded in the genomes of eighteen Dothideomycetes fungi.</title>
        <authorList>
            <person name="Ohm R.A."/>
            <person name="Feau N."/>
            <person name="Henrissat B."/>
            <person name="Schoch C.L."/>
            <person name="Horwitz B.A."/>
            <person name="Barry K.W."/>
            <person name="Condon B.J."/>
            <person name="Copeland A.C."/>
            <person name="Dhillon B."/>
            <person name="Glaser F."/>
            <person name="Hesse C.N."/>
            <person name="Kosti I."/>
            <person name="LaButti K."/>
            <person name="Lindquist E.A."/>
            <person name="Lucas S."/>
            <person name="Salamov A.A."/>
            <person name="Bradshaw R.E."/>
            <person name="Ciuffetti L."/>
            <person name="Hamelin R.C."/>
            <person name="Kema G.H.J."/>
            <person name="Lawrence C."/>
            <person name="Scott J.A."/>
            <person name="Spatafora J.W."/>
            <person name="Turgeon B.G."/>
            <person name="de Wit P.J.G.M."/>
            <person name="Zhong S."/>
            <person name="Goodwin S.B."/>
            <person name="Grigoriev I.V."/>
        </authorList>
    </citation>
    <scope>NUCLEOTIDE SEQUENCE [LARGE SCALE GENOMIC DNA]</scope>
    <source>
        <strain evidence="8">ND90Pr / ATCC 201652</strain>
    </source>
</reference>
<comment type="similarity">
    <text evidence="2">Belongs to the purine-cytosine permease (2.A.39) family.</text>
</comment>
<evidence type="ECO:0000313" key="8">
    <source>
        <dbReference type="Proteomes" id="UP000016934"/>
    </source>
</evidence>
<dbReference type="GO" id="GO:0015205">
    <property type="term" value="F:nucleobase transmembrane transporter activity"/>
    <property type="evidence" value="ECO:0007669"/>
    <property type="project" value="TreeGrafter"/>
</dbReference>
<dbReference type="GeneID" id="19138050"/>
<dbReference type="InterPro" id="IPR001248">
    <property type="entry name" value="Pur-cyt_permease"/>
</dbReference>
<evidence type="ECO:0000256" key="3">
    <source>
        <dbReference type="ARBA" id="ARBA00022692"/>
    </source>
</evidence>
<dbReference type="HOGENOM" id="CLU_021555_3_0_1"/>
<dbReference type="GO" id="GO:0005886">
    <property type="term" value="C:plasma membrane"/>
    <property type="evidence" value="ECO:0007669"/>
    <property type="project" value="TreeGrafter"/>
</dbReference>
<feature type="transmembrane region" description="Helical" evidence="6">
    <location>
        <begin position="355"/>
        <end position="374"/>
    </location>
</feature>
<dbReference type="OrthoDB" id="2018619at2759"/>
<dbReference type="eggNOG" id="KOG2466">
    <property type="taxonomic scope" value="Eukaryota"/>
</dbReference>
<dbReference type="PANTHER" id="PTHR30618">
    <property type="entry name" value="NCS1 FAMILY PURINE/PYRIMIDINE TRANSPORTER"/>
    <property type="match status" value="1"/>
</dbReference>
<protein>
    <submittedName>
        <fullName evidence="7">Uncharacterized protein</fullName>
    </submittedName>
</protein>
<evidence type="ECO:0000313" key="7">
    <source>
        <dbReference type="EMBL" id="EMD58417.1"/>
    </source>
</evidence>
<feature type="transmembrane region" description="Helical" evidence="6">
    <location>
        <begin position="64"/>
        <end position="92"/>
    </location>
</feature>
<accession>M2SNR8</accession>
<feature type="transmembrane region" description="Helical" evidence="6">
    <location>
        <begin position="316"/>
        <end position="335"/>
    </location>
</feature>
<keyword evidence="8" id="KW-1185">Reference proteome</keyword>
<evidence type="ECO:0000256" key="5">
    <source>
        <dbReference type="ARBA" id="ARBA00023136"/>
    </source>
</evidence>
<dbReference type="Gene3D" id="1.10.4160.10">
    <property type="entry name" value="Hydantoin permease"/>
    <property type="match status" value="1"/>
</dbReference>
<feature type="transmembrane region" description="Helical" evidence="6">
    <location>
        <begin position="266"/>
        <end position="286"/>
    </location>
</feature>
<feature type="transmembrane region" description="Helical" evidence="6">
    <location>
        <begin position="380"/>
        <end position="406"/>
    </location>
</feature>
<dbReference type="Proteomes" id="UP000016934">
    <property type="component" value="Unassembled WGS sequence"/>
</dbReference>
<gene>
    <name evidence="7" type="ORF">COCSADRAFT_350817</name>
</gene>
<dbReference type="EMBL" id="KB445656">
    <property type="protein sequence ID" value="EMD58417.1"/>
    <property type="molecule type" value="Genomic_DNA"/>
</dbReference>
<dbReference type="InterPro" id="IPR045225">
    <property type="entry name" value="Uracil/uridine/allantoin_perm"/>
</dbReference>
<evidence type="ECO:0000256" key="2">
    <source>
        <dbReference type="ARBA" id="ARBA00008974"/>
    </source>
</evidence>
<feature type="transmembrane region" description="Helical" evidence="6">
    <location>
        <begin position="35"/>
        <end position="58"/>
    </location>
</feature>
<dbReference type="CDD" id="cd11482">
    <property type="entry name" value="SLC-NCS1sbd_NRT1-like"/>
    <property type="match status" value="1"/>
</dbReference>
<feature type="transmembrane region" description="Helical" evidence="6">
    <location>
        <begin position="183"/>
        <end position="206"/>
    </location>
</feature>
<reference evidence="8" key="2">
    <citation type="journal article" date="2013" name="PLoS Genet.">
        <title>Comparative genome structure, secondary metabolite, and effector coding capacity across Cochliobolus pathogens.</title>
        <authorList>
            <person name="Condon B.J."/>
            <person name="Leng Y."/>
            <person name="Wu D."/>
            <person name="Bushley K.E."/>
            <person name="Ohm R.A."/>
            <person name="Otillar R."/>
            <person name="Martin J."/>
            <person name="Schackwitz W."/>
            <person name="Grimwood J."/>
            <person name="MohdZainudin N."/>
            <person name="Xue C."/>
            <person name="Wang R."/>
            <person name="Manning V.A."/>
            <person name="Dhillon B."/>
            <person name="Tu Z.J."/>
            <person name="Steffenson B.J."/>
            <person name="Salamov A."/>
            <person name="Sun H."/>
            <person name="Lowry S."/>
            <person name="LaButti K."/>
            <person name="Han J."/>
            <person name="Copeland A."/>
            <person name="Lindquist E."/>
            <person name="Barry K."/>
            <person name="Schmutz J."/>
            <person name="Baker S.E."/>
            <person name="Ciuffetti L.M."/>
            <person name="Grigoriev I.V."/>
            <person name="Zhong S."/>
            <person name="Turgeon B.G."/>
        </authorList>
    </citation>
    <scope>NUCLEOTIDE SEQUENCE [LARGE SCALE GENOMIC DNA]</scope>
    <source>
        <strain evidence="8">ND90Pr / ATCC 201652</strain>
    </source>
</reference>
<dbReference type="PANTHER" id="PTHR30618:SF4">
    <property type="entry name" value="ALLANTOIN PERMEASE"/>
    <property type="match status" value="1"/>
</dbReference>
<evidence type="ECO:0000256" key="1">
    <source>
        <dbReference type="ARBA" id="ARBA00004141"/>
    </source>
</evidence>
<dbReference type="KEGG" id="bsc:COCSADRAFT_350817"/>
<keyword evidence="3 6" id="KW-0812">Transmembrane</keyword>
<evidence type="ECO:0000256" key="4">
    <source>
        <dbReference type="ARBA" id="ARBA00022989"/>
    </source>
</evidence>
<feature type="transmembrane region" description="Helical" evidence="6">
    <location>
        <begin position="470"/>
        <end position="490"/>
    </location>
</feature>